<keyword evidence="1" id="KW-0472">Membrane</keyword>
<protein>
    <submittedName>
        <fullName evidence="2">Uncharacterized protein</fullName>
    </submittedName>
</protein>
<dbReference type="Proteomes" id="UP000001422">
    <property type="component" value="Chromosome"/>
</dbReference>
<dbReference type="KEGG" id="syw:SYNW1176"/>
<dbReference type="RefSeq" id="WP_011128041.1">
    <property type="nucleotide sequence ID" value="NC_005070.1"/>
</dbReference>
<feature type="transmembrane region" description="Helical" evidence="1">
    <location>
        <begin position="12"/>
        <end position="32"/>
    </location>
</feature>
<evidence type="ECO:0000313" key="2">
    <source>
        <dbReference type="EMBL" id="CAE07691.1"/>
    </source>
</evidence>
<organism evidence="2 3">
    <name type="scientific">Parasynechococcus marenigrum (strain WH8102)</name>
    <dbReference type="NCBI Taxonomy" id="84588"/>
    <lineage>
        <taxon>Bacteria</taxon>
        <taxon>Bacillati</taxon>
        <taxon>Cyanobacteriota</taxon>
        <taxon>Cyanophyceae</taxon>
        <taxon>Synechococcales</taxon>
        <taxon>Prochlorococcaceae</taxon>
        <taxon>Parasynechococcus</taxon>
        <taxon>Parasynechococcus marenigrum</taxon>
    </lineage>
</organism>
<dbReference type="HOGENOM" id="CLU_198322_0_0_3"/>
<proteinExistence type="predicted"/>
<evidence type="ECO:0000256" key="1">
    <source>
        <dbReference type="SAM" id="Phobius"/>
    </source>
</evidence>
<sequence length="54" mass="5275">MGEIIDLNAGGFPLQLISGLVCTAALGLYALLQPASDDDDSNGGGGGGLMQPVA</sequence>
<keyword evidence="1" id="KW-1133">Transmembrane helix</keyword>
<dbReference type="EMBL" id="BX569692">
    <property type="protein sequence ID" value="CAE07691.1"/>
    <property type="molecule type" value="Genomic_DNA"/>
</dbReference>
<name>Q7U710_PARMW</name>
<accession>Q7U710</accession>
<dbReference type="STRING" id="84588.SYNW1176"/>
<evidence type="ECO:0000313" key="3">
    <source>
        <dbReference type="Proteomes" id="UP000001422"/>
    </source>
</evidence>
<keyword evidence="3" id="KW-1185">Reference proteome</keyword>
<keyword evidence="1" id="KW-0812">Transmembrane</keyword>
<dbReference type="AlphaFoldDB" id="Q7U710"/>
<reference evidence="2 3" key="1">
    <citation type="journal article" date="2003" name="Nature">
        <title>The genome of a motile marine Synechococcus.</title>
        <authorList>
            <person name="Palenik B."/>
            <person name="Brahamsha B."/>
            <person name="Larimer F."/>
            <person name="Land M."/>
            <person name="Hauser L."/>
            <person name="Chain P."/>
            <person name="Lamerdin J."/>
            <person name="Regala W."/>
            <person name="Allen E.A."/>
            <person name="McCarren J."/>
            <person name="Paulsen I."/>
            <person name="Dufresne A."/>
            <person name="Partensky F."/>
            <person name="Webb E."/>
            <person name="Waterbury J."/>
        </authorList>
    </citation>
    <scope>NUCLEOTIDE SEQUENCE [LARGE SCALE GENOMIC DNA]</scope>
    <source>
        <strain evidence="2 3">WH8102</strain>
    </source>
</reference>
<dbReference type="eggNOG" id="ENOG5030N8U">
    <property type="taxonomic scope" value="Bacteria"/>
</dbReference>
<gene>
    <name evidence="2" type="ordered locus">SYNW1176</name>
</gene>